<dbReference type="AlphaFoldDB" id="A0A645GCM8"/>
<protein>
    <submittedName>
        <fullName evidence="1">Uncharacterized protein</fullName>
    </submittedName>
</protein>
<sequence length="87" mass="9227">MCRDSPGGDIGLGIVWCSPGQGVLKIKIAGLLAVQECLLFFCQDIHLNPDSCQISLDGFCDGSLLGILRIVGKGHLAFFAVLLTHTV</sequence>
<accession>A0A645GCM8</accession>
<name>A0A645GCM8_9ZZZZ</name>
<evidence type="ECO:0000313" key="1">
    <source>
        <dbReference type="EMBL" id="MPN23886.1"/>
    </source>
</evidence>
<proteinExistence type="predicted"/>
<dbReference type="EMBL" id="VSSQ01072520">
    <property type="protein sequence ID" value="MPN23886.1"/>
    <property type="molecule type" value="Genomic_DNA"/>
</dbReference>
<comment type="caution">
    <text evidence="1">The sequence shown here is derived from an EMBL/GenBank/DDBJ whole genome shotgun (WGS) entry which is preliminary data.</text>
</comment>
<reference evidence="1" key="1">
    <citation type="submission" date="2019-08" db="EMBL/GenBank/DDBJ databases">
        <authorList>
            <person name="Kucharzyk K."/>
            <person name="Murdoch R.W."/>
            <person name="Higgins S."/>
            <person name="Loffler F."/>
        </authorList>
    </citation>
    <scope>NUCLEOTIDE SEQUENCE</scope>
</reference>
<organism evidence="1">
    <name type="scientific">bioreactor metagenome</name>
    <dbReference type="NCBI Taxonomy" id="1076179"/>
    <lineage>
        <taxon>unclassified sequences</taxon>
        <taxon>metagenomes</taxon>
        <taxon>ecological metagenomes</taxon>
    </lineage>
</organism>
<gene>
    <name evidence="1" type="ORF">SDC9_171279</name>
</gene>